<keyword evidence="4" id="KW-0274">FAD</keyword>
<dbReference type="InterPro" id="IPR012951">
    <property type="entry name" value="BBE"/>
</dbReference>
<dbReference type="GO" id="GO:0071949">
    <property type="term" value="F:FAD binding"/>
    <property type="evidence" value="ECO:0007669"/>
    <property type="project" value="InterPro"/>
</dbReference>
<evidence type="ECO:0000256" key="3">
    <source>
        <dbReference type="ARBA" id="ARBA00022630"/>
    </source>
</evidence>
<dbReference type="Pfam" id="PF08031">
    <property type="entry name" value="BBE"/>
    <property type="match status" value="1"/>
</dbReference>
<evidence type="ECO:0000313" key="8">
    <source>
        <dbReference type="Proteomes" id="UP000677413"/>
    </source>
</evidence>
<evidence type="ECO:0000256" key="1">
    <source>
        <dbReference type="ARBA" id="ARBA00001974"/>
    </source>
</evidence>
<keyword evidence="5" id="KW-0560">Oxidoreductase</keyword>
<dbReference type="InterPro" id="IPR016169">
    <property type="entry name" value="FAD-bd_PCMH_sub2"/>
</dbReference>
<dbReference type="InterPro" id="IPR006094">
    <property type="entry name" value="Oxid_FAD_bind_N"/>
</dbReference>
<keyword evidence="8" id="KW-1185">Reference proteome</keyword>
<dbReference type="RefSeq" id="WP_210884681.1">
    <property type="nucleotide sequence ID" value="NZ_JAGPYQ010000001.1"/>
</dbReference>
<evidence type="ECO:0000313" key="7">
    <source>
        <dbReference type="EMBL" id="MBQ0850479.1"/>
    </source>
</evidence>
<dbReference type="Gene3D" id="3.30.465.10">
    <property type="match status" value="1"/>
</dbReference>
<reference evidence="7 8" key="1">
    <citation type="submission" date="2021-04" db="EMBL/GenBank/DDBJ databases">
        <authorList>
            <person name="Tang X."/>
            <person name="Zhou X."/>
            <person name="Chen X."/>
            <person name="Cernava T."/>
            <person name="Zhang C."/>
        </authorList>
    </citation>
    <scope>NUCLEOTIDE SEQUENCE [LARGE SCALE GENOMIC DNA]</scope>
    <source>
        <strain evidence="7 8">BH-SS-21</strain>
    </source>
</reference>
<gene>
    <name evidence="7" type="ORF">J8N05_20080</name>
</gene>
<dbReference type="EMBL" id="JAGPYQ010000001">
    <property type="protein sequence ID" value="MBQ0850479.1"/>
    <property type="molecule type" value="Genomic_DNA"/>
</dbReference>
<sequence length="462" mass="49159">MSDVPAEFEELAERVQGPVFTPGSSGYDDERSGFQTAFRHRPAVIVGATGPDDVSAAVTFAAARGLPVAVQATGHGLSAAAQGEGVLISTARMTDVRIDPLNRTVRIAAGVRWEQVIKEAATHGLAPLNGSAPHVGAVAYTLGGGVGVLGRQFGYTADHVRSIDVVTADGALRQVTADSDPDLFWALRGGRDNFGIVTSLEVALVPLTRIYGGGLYFDADLVPEALATYLRWTTTVPEELTSSISLMRYPDLPPIPAPLKGRYTAHIRVAYTGDADSGKQLVEPLRAIGPRLIDSIDEMPYTASGSIYNDPAFPHAYYGNNVMLGEAGPPVAEAVLDLAGPTAKAPCIVDLRHLGGAFSRPPAVPSAIGSREGEYILRVLTPLAICDVDTARPVHERLYEAVRPWTVGRNLNFIYADEATPDQTGLVYSPEDLRRLAGIKAVHDPANLFRFNHNIVPAAAKV</sequence>
<name>A0A940Y4I9_9ACTN</name>
<dbReference type="InterPro" id="IPR016166">
    <property type="entry name" value="FAD-bd_PCMH"/>
</dbReference>
<dbReference type="Gene3D" id="3.40.462.20">
    <property type="match status" value="1"/>
</dbReference>
<keyword evidence="3" id="KW-0285">Flavoprotein</keyword>
<comment type="caution">
    <text evidence="7">The sequence shown here is derived from an EMBL/GenBank/DDBJ whole genome shotgun (WGS) entry which is preliminary data.</text>
</comment>
<evidence type="ECO:0000256" key="5">
    <source>
        <dbReference type="ARBA" id="ARBA00023002"/>
    </source>
</evidence>
<evidence type="ECO:0000256" key="2">
    <source>
        <dbReference type="ARBA" id="ARBA00005466"/>
    </source>
</evidence>
<evidence type="ECO:0000256" key="4">
    <source>
        <dbReference type="ARBA" id="ARBA00022827"/>
    </source>
</evidence>
<dbReference type="InterPro" id="IPR050416">
    <property type="entry name" value="FAD-linked_Oxidoreductase"/>
</dbReference>
<dbReference type="Gene3D" id="3.30.43.10">
    <property type="entry name" value="Uridine Diphospho-n-acetylenolpyruvylglucosamine Reductase, domain 2"/>
    <property type="match status" value="1"/>
</dbReference>
<dbReference type="InterPro" id="IPR006093">
    <property type="entry name" value="Oxy_OxRdtase_FAD_BS"/>
</dbReference>
<dbReference type="PANTHER" id="PTHR42973">
    <property type="entry name" value="BINDING OXIDOREDUCTASE, PUTATIVE (AFU_ORTHOLOGUE AFUA_1G17690)-RELATED"/>
    <property type="match status" value="1"/>
</dbReference>
<dbReference type="InterPro" id="IPR016167">
    <property type="entry name" value="FAD-bd_PCMH_sub1"/>
</dbReference>
<evidence type="ECO:0000259" key="6">
    <source>
        <dbReference type="PROSITE" id="PS51387"/>
    </source>
</evidence>
<dbReference type="SUPFAM" id="SSF56176">
    <property type="entry name" value="FAD-binding/transporter-associated domain-like"/>
    <property type="match status" value="1"/>
</dbReference>
<dbReference type="PROSITE" id="PS51387">
    <property type="entry name" value="FAD_PCMH"/>
    <property type="match status" value="1"/>
</dbReference>
<dbReference type="PANTHER" id="PTHR42973:SF39">
    <property type="entry name" value="FAD-BINDING PCMH-TYPE DOMAIN-CONTAINING PROTEIN"/>
    <property type="match status" value="1"/>
</dbReference>
<proteinExistence type="inferred from homology"/>
<comment type="cofactor">
    <cofactor evidence="1">
        <name>FAD</name>
        <dbReference type="ChEBI" id="CHEBI:57692"/>
    </cofactor>
</comment>
<dbReference type="Pfam" id="PF01565">
    <property type="entry name" value="FAD_binding_4"/>
    <property type="match status" value="1"/>
</dbReference>
<accession>A0A940Y4I9</accession>
<dbReference type="InterPro" id="IPR036318">
    <property type="entry name" value="FAD-bd_PCMH-like_sf"/>
</dbReference>
<comment type="similarity">
    <text evidence="2">Belongs to the oxygen-dependent FAD-linked oxidoreductase family.</text>
</comment>
<dbReference type="Proteomes" id="UP000677413">
    <property type="component" value="Unassembled WGS sequence"/>
</dbReference>
<organism evidence="7 8">
    <name type="scientific">Streptomyces liliiviolaceus</name>
    <dbReference type="NCBI Taxonomy" id="2823109"/>
    <lineage>
        <taxon>Bacteria</taxon>
        <taxon>Bacillati</taxon>
        <taxon>Actinomycetota</taxon>
        <taxon>Actinomycetes</taxon>
        <taxon>Kitasatosporales</taxon>
        <taxon>Streptomycetaceae</taxon>
        <taxon>Streptomyces</taxon>
    </lineage>
</organism>
<dbReference type="PROSITE" id="PS00862">
    <property type="entry name" value="OX2_COVAL_FAD"/>
    <property type="match status" value="1"/>
</dbReference>
<protein>
    <submittedName>
        <fullName evidence="7">FAD-binding oxidoreductase</fullName>
    </submittedName>
</protein>
<feature type="domain" description="FAD-binding PCMH-type" evidence="6">
    <location>
        <begin position="38"/>
        <end position="207"/>
    </location>
</feature>
<dbReference type="AlphaFoldDB" id="A0A940Y4I9"/>
<dbReference type="GO" id="GO:0016491">
    <property type="term" value="F:oxidoreductase activity"/>
    <property type="evidence" value="ECO:0007669"/>
    <property type="project" value="UniProtKB-KW"/>
</dbReference>